<dbReference type="EMBL" id="LR134384">
    <property type="protein sequence ID" value="VEH14957.1"/>
    <property type="molecule type" value="Genomic_DNA"/>
</dbReference>
<feature type="transmembrane region" description="Helical" evidence="6">
    <location>
        <begin position="667"/>
        <end position="689"/>
    </location>
</feature>
<keyword evidence="2 6" id="KW-0812">Transmembrane</keyword>
<evidence type="ECO:0000259" key="8">
    <source>
        <dbReference type="Pfam" id="PF05140"/>
    </source>
</evidence>
<gene>
    <name evidence="9" type="ORF">NCTC13071_00943</name>
</gene>
<feature type="transmembrane region" description="Helical" evidence="6">
    <location>
        <begin position="616"/>
        <end position="639"/>
    </location>
</feature>
<feature type="transmembrane region" description="Helical" evidence="6">
    <location>
        <begin position="232"/>
        <end position="248"/>
    </location>
</feature>
<feature type="transmembrane region" description="Helical" evidence="6">
    <location>
        <begin position="518"/>
        <end position="540"/>
    </location>
</feature>
<name>A0A448L4S1_9BACT</name>
<dbReference type="GO" id="GO:0020037">
    <property type="term" value="F:heme binding"/>
    <property type="evidence" value="ECO:0007669"/>
    <property type="project" value="InterPro"/>
</dbReference>
<dbReference type="Pfam" id="PF05140">
    <property type="entry name" value="ResB"/>
    <property type="match status" value="1"/>
</dbReference>
<evidence type="ECO:0000256" key="3">
    <source>
        <dbReference type="ARBA" id="ARBA00022748"/>
    </source>
</evidence>
<keyword evidence="5 6" id="KW-0472">Membrane</keyword>
<feature type="transmembrane region" description="Helical" evidence="6">
    <location>
        <begin position="65"/>
        <end position="83"/>
    </location>
</feature>
<feature type="transmembrane region" description="Helical" evidence="6">
    <location>
        <begin position="552"/>
        <end position="569"/>
    </location>
</feature>
<feature type="transmembrane region" description="Helical" evidence="6">
    <location>
        <begin position="475"/>
        <end position="497"/>
    </location>
</feature>
<evidence type="ECO:0000256" key="4">
    <source>
        <dbReference type="ARBA" id="ARBA00022989"/>
    </source>
</evidence>
<feature type="transmembrane region" description="Helical" evidence="6">
    <location>
        <begin position="729"/>
        <end position="751"/>
    </location>
</feature>
<dbReference type="GO" id="GO:0005886">
    <property type="term" value="C:plasma membrane"/>
    <property type="evidence" value="ECO:0007669"/>
    <property type="project" value="TreeGrafter"/>
</dbReference>
<dbReference type="RefSeq" id="WP_018919894.1">
    <property type="nucleotide sequence ID" value="NZ_LR134384.1"/>
</dbReference>
<dbReference type="PANTHER" id="PTHR30071:SF1">
    <property type="entry name" value="CYTOCHROME B_B6 PROTEIN-RELATED"/>
    <property type="match status" value="1"/>
</dbReference>
<dbReference type="GeneID" id="85011813"/>
<dbReference type="InterPro" id="IPR045062">
    <property type="entry name" value="Cyt_c_biogenesis_CcsA/CcmC"/>
</dbReference>
<keyword evidence="3" id="KW-0201">Cytochrome c-type biogenesis</keyword>
<dbReference type="PANTHER" id="PTHR30071">
    <property type="entry name" value="HEME EXPORTER PROTEIN C"/>
    <property type="match status" value="1"/>
</dbReference>
<feature type="transmembrane region" description="Helical" evidence="6">
    <location>
        <begin position="39"/>
        <end position="58"/>
    </location>
</feature>
<feature type="transmembrane region" description="Helical" evidence="6">
    <location>
        <begin position="576"/>
        <end position="596"/>
    </location>
</feature>
<evidence type="ECO:0000259" key="7">
    <source>
        <dbReference type="Pfam" id="PF01578"/>
    </source>
</evidence>
<feature type="transmembrane region" description="Helical" evidence="6">
    <location>
        <begin position="192"/>
        <end position="212"/>
    </location>
</feature>
<accession>A0A448L4S1</accession>
<protein>
    <submittedName>
        <fullName evidence="9">Cytochrome c-type biogenesis protein CcsB</fullName>
    </submittedName>
</protein>
<feature type="domain" description="ResB-like" evidence="8">
    <location>
        <begin position="58"/>
        <end position="181"/>
    </location>
</feature>
<evidence type="ECO:0000313" key="9">
    <source>
        <dbReference type="EMBL" id="VEH14957.1"/>
    </source>
</evidence>
<dbReference type="InterPro" id="IPR007816">
    <property type="entry name" value="ResB-like_domain"/>
</dbReference>
<dbReference type="KEGG" id="poc:NCTC13071_00943"/>
<evidence type="ECO:0000313" key="10">
    <source>
        <dbReference type="Proteomes" id="UP000274578"/>
    </source>
</evidence>
<dbReference type="Pfam" id="PF01578">
    <property type="entry name" value="Cytochrom_C_asm"/>
    <property type="match status" value="1"/>
</dbReference>
<organism evidence="9 10">
    <name type="scientific">Segatella oris</name>
    <dbReference type="NCBI Taxonomy" id="28135"/>
    <lineage>
        <taxon>Bacteria</taxon>
        <taxon>Pseudomonadati</taxon>
        <taxon>Bacteroidota</taxon>
        <taxon>Bacteroidia</taxon>
        <taxon>Bacteroidales</taxon>
        <taxon>Prevotellaceae</taxon>
        <taxon>Segatella</taxon>
    </lineage>
</organism>
<evidence type="ECO:0000256" key="6">
    <source>
        <dbReference type="SAM" id="Phobius"/>
    </source>
</evidence>
<dbReference type="InterPro" id="IPR002541">
    <property type="entry name" value="Cyt_c_assembly"/>
</dbReference>
<proteinExistence type="predicted"/>
<keyword evidence="4 6" id="KW-1133">Transmembrane helix</keyword>
<feature type="domain" description="Cytochrome c assembly protein" evidence="7">
    <location>
        <begin position="546"/>
        <end position="755"/>
    </location>
</feature>
<evidence type="ECO:0000256" key="5">
    <source>
        <dbReference type="ARBA" id="ARBA00023136"/>
    </source>
</evidence>
<dbReference type="Proteomes" id="UP000274578">
    <property type="component" value="Chromosome 1"/>
</dbReference>
<feature type="transmembrane region" description="Helical" evidence="6">
    <location>
        <begin position="701"/>
        <end position="717"/>
    </location>
</feature>
<dbReference type="AlphaFoldDB" id="A0A448L4S1"/>
<evidence type="ECO:0000256" key="1">
    <source>
        <dbReference type="ARBA" id="ARBA00004141"/>
    </source>
</evidence>
<dbReference type="GO" id="GO:0017004">
    <property type="term" value="P:cytochrome complex assembly"/>
    <property type="evidence" value="ECO:0007669"/>
    <property type="project" value="UniProtKB-KW"/>
</dbReference>
<evidence type="ECO:0000256" key="2">
    <source>
        <dbReference type="ARBA" id="ARBA00022692"/>
    </source>
</evidence>
<reference evidence="9 10" key="1">
    <citation type="submission" date="2018-12" db="EMBL/GenBank/DDBJ databases">
        <authorList>
            <consortium name="Pathogen Informatics"/>
        </authorList>
    </citation>
    <scope>NUCLEOTIDE SEQUENCE [LARGE SCALE GENOMIC DNA]</scope>
    <source>
        <strain evidence="9 10">NCTC13071</strain>
    </source>
</reference>
<comment type="subcellular location">
    <subcellularLocation>
        <location evidence="1">Membrane</location>
        <topology evidence="1">Multi-pass membrane protein</topology>
    </subcellularLocation>
</comment>
<sequence length="758" mass="85858">MIKKTVFILYVVLIVVMAAATIIEHFYSTPFASQYIYGAWWFCLLWAFLVAAGVVYIVKSRLRKWNLLLLHLSMIVILLGAYLTHTTGFKGMVHLRGDQPTNLYTEMISMSETRTHQLPFSVRLDHFDIQYHDGTQAASDYTTHFVITDGETITRATVSMNKVFYYHGTRFYQASYDTDNHGSYLSVNSDPYGLPVTYTGYGLLFFSLLWLLVDPQGTFRKLLRSPVLRKSLATLLLLVASSSAVHATKERFSAPVIDQPVAEKFGDLYINYNERICPLQTFALDFLKKIYGKRSYKGDDATQVLMSWIFFDDAWNSEPIVHVNSAEMRETFGLPEYTNVKAFFQDGEYVLGQYVYDYQQGQQDALHKACADMDSKLQIIMSLQKGTPLAIFPHTFRGGQTQWFSPFEVYPKQLPKNDFLLIKSYFPALYQAVSGREDGNAIQLIEQLRSYQQRNAGVSLPTDMQFRAEKCYNSVPFATVLFIFNLTFGLISMLLVLRRLTTSKTHLLGLRPSILHGLLIMLLAVSFLALSFALALRWIISDNIPLSNGYESMLSMAWFVMLITLVTALAMQSLRLLVITFGFLLSGFFLLVSHIGQMDPAIGHIMPVLNSPLLSVHVSIIMMSYALLALTFICGLTALTLSALQHMRGCQQTAQEQSAALMILSRIFLYPAITTLGLGIFIGAIWANISWGNYWSWDPKETWALITFMVYAVLLHLQSVPALRAPQRFHLYTTIAFLTIVMTYFGVNYVLGGMHSYA</sequence>
<feature type="transmembrane region" description="Helical" evidence="6">
    <location>
        <begin position="7"/>
        <end position="27"/>
    </location>
</feature>